<reference evidence="2" key="1">
    <citation type="submission" date="2022-07" db="EMBL/GenBank/DDBJ databases">
        <title>Phylogenomic reconstructions and comparative analyses of Kickxellomycotina fungi.</title>
        <authorList>
            <person name="Reynolds N.K."/>
            <person name="Stajich J.E."/>
            <person name="Barry K."/>
            <person name="Grigoriev I.V."/>
            <person name="Crous P."/>
            <person name="Smith M.E."/>
        </authorList>
    </citation>
    <scope>NUCLEOTIDE SEQUENCE</scope>
    <source>
        <strain evidence="2">NBRC 32514</strain>
    </source>
</reference>
<protein>
    <submittedName>
        <fullName evidence="2">Uncharacterized protein</fullName>
    </submittedName>
</protein>
<organism evidence="2 3">
    <name type="scientific">Coemansia erecta</name>
    <dbReference type="NCBI Taxonomy" id="147472"/>
    <lineage>
        <taxon>Eukaryota</taxon>
        <taxon>Fungi</taxon>
        <taxon>Fungi incertae sedis</taxon>
        <taxon>Zoopagomycota</taxon>
        <taxon>Kickxellomycotina</taxon>
        <taxon>Kickxellomycetes</taxon>
        <taxon>Kickxellales</taxon>
        <taxon>Kickxellaceae</taxon>
        <taxon>Coemansia</taxon>
    </lineage>
</organism>
<dbReference type="Proteomes" id="UP001149813">
    <property type="component" value="Unassembled WGS sequence"/>
</dbReference>
<proteinExistence type="predicted"/>
<comment type="caution">
    <text evidence="2">The sequence shown here is derived from an EMBL/GenBank/DDBJ whole genome shotgun (WGS) entry which is preliminary data.</text>
</comment>
<feature type="non-terminal residue" evidence="2">
    <location>
        <position position="1"/>
    </location>
</feature>
<evidence type="ECO:0000313" key="3">
    <source>
        <dbReference type="Proteomes" id="UP001149813"/>
    </source>
</evidence>
<dbReference type="EMBL" id="JANBOJ010000672">
    <property type="protein sequence ID" value="KAJ1718759.1"/>
    <property type="molecule type" value="Genomic_DNA"/>
</dbReference>
<evidence type="ECO:0000313" key="2">
    <source>
        <dbReference type="EMBL" id="KAJ1718759.1"/>
    </source>
</evidence>
<feature type="compositionally biased region" description="Low complexity" evidence="1">
    <location>
        <begin position="52"/>
        <end position="67"/>
    </location>
</feature>
<evidence type="ECO:0000256" key="1">
    <source>
        <dbReference type="SAM" id="MobiDB-lite"/>
    </source>
</evidence>
<gene>
    <name evidence="2" type="ORF">LPJ53_006330</name>
</gene>
<sequence length="67" mass="7683">AIHRVVRTELLLPLWKRRQPAAHRPVPQARLHHVRRCPALLGQTAAAASRSQPVEQQQQPEQQLFPI</sequence>
<dbReference type="AlphaFoldDB" id="A0A9W7XUH8"/>
<accession>A0A9W7XUH8</accession>
<feature type="non-terminal residue" evidence="2">
    <location>
        <position position="67"/>
    </location>
</feature>
<keyword evidence="3" id="KW-1185">Reference proteome</keyword>
<feature type="region of interest" description="Disordered" evidence="1">
    <location>
        <begin position="43"/>
        <end position="67"/>
    </location>
</feature>
<name>A0A9W7XUH8_9FUNG</name>